<reference evidence="1" key="2">
    <citation type="submission" date="2023-04" db="EMBL/GenBank/DDBJ databases">
        <authorList>
            <person name="Bu L."/>
            <person name="Lu L."/>
            <person name="Laidemitt M.R."/>
            <person name="Zhang S.M."/>
            <person name="Mutuku M."/>
            <person name="Mkoji G."/>
            <person name="Steinauer M."/>
            <person name="Loker E.S."/>
        </authorList>
    </citation>
    <scope>NUCLEOTIDE SEQUENCE</scope>
    <source>
        <strain evidence="1">KasaAsao</strain>
        <tissue evidence="1">Whole Snail</tissue>
    </source>
</reference>
<evidence type="ECO:0000313" key="2">
    <source>
        <dbReference type="Proteomes" id="UP001233172"/>
    </source>
</evidence>
<organism evidence="1 2">
    <name type="scientific">Biomphalaria pfeifferi</name>
    <name type="common">Bloodfluke planorb</name>
    <name type="synonym">Freshwater snail</name>
    <dbReference type="NCBI Taxonomy" id="112525"/>
    <lineage>
        <taxon>Eukaryota</taxon>
        <taxon>Metazoa</taxon>
        <taxon>Spiralia</taxon>
        <taxon>Lophotrochozoa</taxon>
        <taxon>Mollusca</taxon>
        <taxon>Gastropoda</taxon>
        <taxon>Heterobranchia</taxon>
        <taxon>Euthyneura</taxon>
        <taxon>Panpulmonata</taxon>
        <taxon>Hygrophila</taxon>
        <taxon>Lymnaeoidea</taxon>
        <taxon>Planorbidae</taxon>
        <taxon>Biomphalaria</taxon>
    </lineage>
</organism>
<proteinExistence type="predicted"/>
<reference evidence="1" key="1">
    <citation type="journal article" date="2023" name="PLoS Negl. Trop. Dis.">
        <title>A genome sequence for Biomphalaria pfeifferi, the major vector snail for the human-infecting parasite Schistosoma mansoni.</title>
        <authorList>
            <person name="Bu L."/>
            <person name="Lu L."/>
            <person name="Laidemitt M.R."/>
            <person name="Zhang S.M."/>
            <person name="Mutuku M."/>
            <person name="Mkoji G."/>
            <person name="Steinauer M."/>
            <person name="Loker E.S."/>
        </authorList>
    </citation>
    <scope>NUCLEOTIDE SEQUENCE</scope>
    <source>
        <strain evidence="1">KasaAsao</strain>
    </source>
</reference>
<gene>
    <name evidence="1" type="ORF">Bpfe_029645</name>
</gene>
<comment type="caution">
    <text evidence="1">The sequence shown here is derived from an EMBL/GenBank/DDBJ whole genome shotgun (WGS) entry which is preliminary data.</text>
</comment>
<protein>
    <submittedName>
        <fullName evidence="1">Uncharacterized protein</fullName>
    </submittedName>
</protein>
<sequence length="77" mass="8331">RTKPSVGISLKQTREIGSKKWISADVVVFFSNSNEGHHSATSPPSVPLLHFPATQLCPLKPPASVSTEALHCLRVQL</sequence>
<accession>A0AAD8EVH3</accession>
<keyword evidence="2" id="KW-1185">Reference proteome</keyword>
<feature type="non-terminal residue" evidence="1">
    <location>
        <position position="1"/>
    </location>
</feature>
<evidence type="ECO:0000313" key="1">
    <source>
        <dbReference type="EMBL" id="KAK0040938.1"/>
    </source>
</evidence>
<dbReference type="Proteomes" id="UP001233172">
    <property type="component" value="Unassembled WGS sequence"/>
</dbReference>
<dbReference type="AlphaFoldDB" id="A0AAD8EVH3"/>
<dbReference type="EMBL" id="JASAOG010000296">
    <property type="protein sequence ID" value="KAK0040938.1"/>
    <property type="molecule type" value="Genomic_DNA"/>
</dbReference>
<name>A0AAD8EVH3_BIOPF</name>